<name>C0CQ95_BLAHS</name>
<dbReference type="GO" id="GO:0003824">
    <property type="term" value="F:catalytic activity"/>
    <property type="evidence" value="ECO:0007669"/>
    <property type="project" value="UniProtKB-ARBA"/>
</dbReference>
<dbReference type="InterPro" id="IPR004839">
    <property type="entry name" value="Aminotransferase_I/II_large"/>
</dbReference>
<dbReference type="GO" id="GO:0030170">
    <property type="term" value="F:pyridoxal phosphate binding"/>
    <property type="evidence" value="ECO:0007669"/>
    <property type="project" value="InterPro"/>
</dbReference>
<dbReference type="PANTHER" id="PTHR42885">
    <property type="entry name" value="HISTIDINOL-PHOSPHATE AMINOTRANSFERASE-RELATED"/>
    <property type="match status" value="1"/>
</dbReference>
<reference evidence="4 5" key="2">
    <citation type="submission" date="2009-02" db="EMBL/GenBank/DDBJ databases">
        <title>Draft genome sequence of Blautia hydrogenotrophica DSM 10507 (Ruminococcus hydrogenotrophicus DSM 10507).</title>
        <authorList>
            <person name="Sudarsanam P."/>
            <person name="Ley R."/>
            <person name="Guruge J."/>
            <person name="Turnbaugh P.J."/>
            <person name="Mahowald M."/>
            <person name="Liep D."/>
            <person name="Gordon J."/>
        </authorList>
    </citation>
    <scope>NUCLEOTIDE SEQUENCE [LARGE SCALE GENOMIC DNA]</scope>
    <source>
        <strain evidence="5">DSM 10507 / JCM 14656 / S5a33</strain>
    </source>
</reference>
<dbReference type="AlphaFoldDB" id="C0CQ95"/>
<gene>
    <name evidence="4" type="ORF">RUMHYD_03048</name>
</gene>
<keyword evidence="5" id="KW-1185">Reference proteome</keyword>
<protein>
    <recommendedName>
        <fullName evidence="3">Aminotransferase class I/classII large domain-containing protein</fullName>
    </recommendedName>
</protein>
<sequence>MLTHKDHFHGSDLEKIEKVYGIKKEELVSYSANVNPLGLSDNLKEHLARHLDVITGYPDREYTQLRREIAAYTGAQSEYVLVGNGSTELISHFIQTLHPQKALILGPTYSEYERDISLGGGISLYYPLKEEQNFILDVEGLCAQLHEGLDLLVLCNPNNPTSTAVTNKNMRRILDVCLQYGIFVMVDETYVEFAPEPRDISSVSLTNYYTNLIILRGTSKFFACPGLRLGYAITGNLDLLQEINQKKDPWSVNSLAELAGQFMFRDESYIQKTKELIHSERERIYQELSSWNSVKVYPGCANFLLVRILKKGIDAQQLFDHCIRQKMMIRNCSTFPFLDETYFRFCLMLPGQNDHLTEAFLQLLK</sequence>
<dbReference type="eggNOG" id="COG0079">
    <property type="taxonomic scope" value="Bacteria"/>
</dbReference>
<dbReference type="Gene3D" id="3.40.640.10">
    <property type="entry name" value="Type I PLP-dependent aspartate aminotransferase-like (Major domain)"/>
    <property type="match status" value="1"/>
</dbReference>
<evidence type="ECO:0000256" key="1">
    <source>
        <dbReference type="ARBA" id="ARBA00001933"/>
    </source>
</evidence>
<comment type="caution">
    <text evidence="4">The sequence shown here is derived from an EMBL/GenBank/DDBJ whole genome shotgun (WGS) entry which is preliminary data.</text>
</comment>
<dbReference type="Proteomes" id="UP000003100">
    <property type="component" value="Unassembled WGS sequence"/>
</dbReference>
<evidence type="ECO:0000256" key="2">
    <source>
        <dbReference type="ARBA" id="ARBA00022898"/>
    </source>
</evidence>
<dbReference type="RefSeq" id="WP_005950911.1">
    <property type="nucleotide sequence ID" value="NZ_CP136423.1"/>
</dbReference>
<accession>C0CQ95</accession>
<reference evidence="4 5" key="1">
    <citation type="submission" date="2009-01" db="EMBL/GenBank/DDBJ databases">
        <authorList>
            <person name="Fulton L."/>
            <person name="Clifton S."/>
            <person name="Fulton B."/>
            <person name="Xu J."/>
            <person name="Minx P."/>
            <person name="Pepin K.H."/>
            <person name="Johnson M."/>
            <person name="Bhonagiri V."/>
            <person name="Nash W.E."/>
            <person name="Mardis E.R."/>
            <person name="Wilson R.K."/>
        </authorList>
    </citation>
    <scope>NUCLEOTIDE SEQUENCE [LARGE SCALE GENOMIC DNA]</scope>
    <source>
        <strain evidence="5">DSM 10507 / JCM 14656 / S5a33</strain>
    </source>
</reference>
<dbReference type="PANTHER" id="PTHR42885:SF1">
    <property type="entry name" value="THREONINE-PHOSPHATE DECARBOXYLASE"/>
    <property type="match status" value="1"/>
</dbReference>
<dbReference type="InterPro" id="IPR015422">
    <property type="entry name" value="PyrdxlP-dep_Trfase_small"/>
</dbReference>
<dbReference type="Pfam" id="PF00155">
    <property type="entry name" value="Aminotran_1_2"/>
    <property type="match status" value="1"/>
</dbReference>
<evidence type="ECO:0000259" key="3">
    <source>
        <dbReference type="Pfam" id="PF00155"/>
    </source>
</evidence>
<dbReference type="GeneID" id="86822422"/>
<dbReference type="CDD" id="cd00609">
    <property type="entry name" value="AAT_like"/>
    <property type="match status" value="1"/>
</dbReference>
<dbReference type="Gene3D" id="3.90.1150.10">
    <property type="entry name" value="Aspartate Aminotransferase, domain 1"/>
    <property type="match status" value="1"/>
</dbReference>
<evidence type="ECO:0000313" key="4">
    <source>
        <dbReference type="EMBL" id="EEG48062.1"/>
    </source>
</evidence>
<evidence type="ECO:0000313" key="5">
    <source>
        <dbReference type="Proteomes" id="UP000003100"/>
    </source>
</evidence>
<dbReference type="InterPro" id="IPR015421">
    <property type="entry name" value="PyrdxlP-dep_Trfase_major"/>
</dbReference>
<dbReference type="EMBL" id="ACBZ01000165">
    <property type="protein sequence ID" value="EEG48062.1"/>
    <property type="molecule type" value="Genomic_DNA"/>
</dbReference>
<keyword evidence="2" id="KW-0663">Pyridoxal phosphate</keyword>
<proteinExistence type="predicted"/>
<dbReference type="HOGENOM" id="CLU_017584_3_2_9"/>
<feature type="domain" description="Aminotransferase class I/classII large" evidence="3">
    <location>
        <begin position="31"/>
        <end position="359"/>
    </location>
</feature>
<organism evidence="4 5">
    <name type="scientific">Blautia hydrogenotrophica (strain DSM 10507 / JCM 14656 / S5a33)</name>
    <name type="common">Ruminococcus hydrogenotrophicus</name>
    <dbReference type="NCBI Taxonomy" id="476272"/>
    <lineage>
        <taxon>Bacteria</taxon>
        <taxon>Bacillati</taxon>
        <taxon>Bacillota</taxon>
        <taxon>Clostridia</taxon>
        <taxon>Lachnospirales</taxon>
        <taxon>Lachnospiraceae</taxon>
        <taxon>Blautia</taxon>
    </lineage>
</organism>
<dbReference type="InterPro" id="IPR015424">
    <property type="entry name" value="PyrdxlP-dep_Trfase"/>
</dbReference>
<dbReference type="PATRIC" id="fig|476272.21.peg.1181"/>
<comment type="cofactor">
    <cofactor evidence="1">
        <name>pyridoxal 5'-phosphate</name>
        <dbReference type="ChEBI" id="CHEBI:597326"/>
    </cofactor>
</comment>
<dbReference type="SUPFAM" id="SSF53383">
    <property type="entry name" value="PLP-dependent transferases"/>
    <property type="match status" value="1"/>
</dbReference>